<feature type="compositionally biased region" description="Low complexity" evidence="1">
    <location>
        <begin position="108"/>
        <end position="136"/>
    </location>
</feature>
<evidence type="ECO:0000256" key="1">
    <source>
        <dbReference type="SAM" id="MobiDB-lite"/>
    </source>
</evidence>
<dbReference type="Proteomes" id="UP000274909">
    <property type="component" value="Unassembled WGS sequence"/>
</dbReference>
<dbReference type="EMBL" id="RZGZ01000004">
    <property type="protein sequence ID" value="RUQ98201.1"/>
    <property type="molecule type" value="Genomic_DNA"/>
</dbReference>
<feature type="region of interest" description="Disordered" evidence="1">
    <location>
        <begin position="103"/>
        <end position="162"/>
    </location>
</feature>
<dbReference type="AlphaFoldDB" id="A0A433JQ09"/>
<reference evidence="2 3" key="1">
    <citation type="submission" date="2018-12" db="EMBL/GenBank/DDBJ databases">
        <authorList>
            <person name="Li F."/>
        </authorList>
    </citation>
    <scope>NUCLEOTIDE SEQUENCE [LARGE SCALE GENOMIC DNA]</scope>
    <source>
        <strain evidence="2 3">EGI 6500705</strain>
    </source>
</reference>
<proteinExistence type="predicted"/>
<evidence type="ECO:0000313" key="2">
    <source>
        <dbReference type="EMBL" id="RUQ98201.1"/>
    </source>
</evidence>
<organism evidence="2 3">
    <name type="scientific">Labedella endophytica</name>
    <dbReference type="NCBI Taxonomy" id="1523160"/>
    <lineage>
        <taxon>Bacteria</taxon>
        <taxon>Bacillati</taxon>
        <taxon>Actinomycetota</taxon>
        <taxon>Actinomycetes</taxon>
        <taxon>Micrococcales</taxon>
        <taxon>Microbacteriaceae</taxon>
        <taxon>Labedella</taxon>
    </lineage>
</organism>
<sequence length="171" mass="17124">MQRRIPVRRTSPASASSAPSAASEPSAVSSPAPESSAPESSVPASSGTADRIWYRALSPMQAPSRSRGSPETTASSIVFGDVGVSSGIEKSARAISLSVTSGTCRIEGPSSSSGPAVADGVGVPDDVAGGSVSVDGPGSGAQPVSTAPSRNTPRTDAADTRDARWNLMLQR</sequence>
<evidence type="ECO:0000313" key="3">
    <source>
        <dbReference type="Proteomes" id="UP000274909"/>
    </source>
</evidence>
<feature type="compositionally biased region" description="Polar residues" evidence="1">
    <location>
        <begin position="61"/>
        <end position="76"/>
    </location>
</feature>
<feature type="compositionally biased region" description="Low complexity" evidence="1">
    <location>
        <begin position="11"/>
        <end position="46"/>
    </location>
</feature>
<comment type="caution">
    <text evidence="2">The sequence shown here is derived from an EMBL/GenBank/DDBJ whole genome shotgun (WGS) entry which is preliminary data.</text>
</comment>
<feature type="compositionally biased region" description="Polar residues" evidence="1">
    <location>
        <begin position="142"/>
        <end position="154"/>
    </location>
</feature>
<accession>A0A433JQ09</accession>
<name>A0A433JQ09_9MICO</name>
<gene>
    <name evidence="2" type="ORF">ELQ94_14370</name>
</gene>
<protein>
    <submittedName>
        <fullName evidence="2">Uncharacterized protein</fullName>
    </submittedName>
</protein>
<keyword evidence="3" id="KW-1185">Reference proteome</keyword>
<feature type="region of interest" description="Disordered" evidence="1">
    <location>
        <begin position="1"/>
        <end position="77"/>
    </location>
</feature>